<dbReference type="GO" id="GO:0003677">
    <property type="term" value="F:DNA binding"/>
    <property type="evidence" value="ECO:0007669"/>
    <property type="project" value="UniProtKB-KW"/>
</dbReference>
<evidence type="ECO:0000256" key="8">
    <source>
        <dbReference type="ARBA" id="ARBA00034617"/>
    </source>
</evidence>
<evidence type="ECO:0000313" key="14">
    <source>
        <dbReference type="Proteomes" id="UP000622533"/>
    </source>
</evidence>
<evidence type="ECO:0000256" key="11">
    <source>
        <dbReference type="PROSITE-ProRule" id="PRU00560"/>
    </source>
</evidence>
<comment type="caution">
    <text evidence="13">The sequence shown here is derived from an EMBL/GenBank/DDBJ whole genome shotgun (WGS) entry which is preliminary data.</text>
</comment>
<accession>A0A8J7A7R0</accession>
<keyword evidence="5 11" id="KW-0067">ATP-binding</keyword>
<dbReference type="AlphaFoldDB" id="A0A8J7A7R0"/>
<dbReference type="Proteomes" id="UP000622533">
    <property type="component" value="Unassembled WGS sequence"/>
</dbReference>
<dbReference type="Gene3D" id="3.40.50.300">
    <property type="entry name" value="P-loop containing nucleotide triphosphate hydrolases"/>
    <property type="match status" value="3"/>
</dbReference>
<comment type="catalytic activity">
    <reaction evidence="8">
        <text>Couples ATP hydrolysis with the unwinding of duplex DNA by translocating in the 3'-5' direction.</text>
        <dbReference type="EC" id="5.6.2.4"/>
    </reaction>
</comment>
<dbReference type="Pfam" id="PF13361">
    <property type="entry name" value="UvrD_C"/>
    <property type="match status" value="2"/>
</dbReference>
<dbReference type="InterPro" id="IPR027417">
    <property type="entry name" value="P-loop_NTPase"/>
</dbReference>
<dbReference type="InterPro" id="IPR014016">
    <property type="entry name" value="UvrD-like_ATP-bd"/>
</dbReference>
<evidence type="ECO:0000256" key="6">
    <source>
        <dbReference type="ARBA" id="ARBA00023125"/>
    </source>
</evidence>
<dbReference type="GO" id="GO:0005524">
    <property type="term" value="F:ATP binding"/>
    <property type="evidence" value="ECO:0007669"/>
    <property type="project" value="UniProtKB-UniRule"/>
</dbReference>
<comment type="similarity">
    <text evidence="1">Belongs to the helicase family. UvrD subfamily.</text>
</comment>
<dbReference type="EMBL" id="JADEXS010000690">
    <property type="protein sequence ID" value="MBE9026786.1"/>
    <property type="molecule type" value="Genomic_DNA"/>
</dbReference>
<dbReference type="RefSeq" id="WP_193923351.1">
    <property type="nucleotide sequence ID" value="NZ_JADEXS020000002.1"/>
</dbReference>
<dbReference type="InterPro" id="IPR013986">
    <property type="entry name" value="DExx_box_DNA_helicase_dom_sf"/>
</dbReference>
<keyword evidence="3 11" id="KW-0378">Hydrolase</keyword>
<feature type="binding site" evidence="11">
    <location>
        <begin position="39"/>
        <end position="46"/>
    </location>
    <ligand>
        <name>ATP</name>
        <dbReference type="ChEBI" id="CHEBI:30616"/>
    </ligand>
</feature>
<keyword evidence="14" id="KW-1185">Reference proteome</keyword>
<dbReference type="PANTHER" id="PTHR11070">
    <property type="entry name" value="UVRD / RECB / PCRA DNA HELICASE FAMILY MEMBER"/>
    <property type="match status" value="1"/>
</dbReference>
<protein>
    <recommendedName>
        <fullName evidence="9">DNA 3'-5' helicase</fullName>
        <ecNumber evidence="9">5.6.2.4</ecNumber>
    </recommendedName>
</protein>
<dbReference type="PANTHER" id="PTHR11070:SF2">
    <property type="entry name" value="ATP-DEPENDENT DNA HELICASE SRS2"/>
    <property type="match status" value="1"/>
</dbReference>
<dbReference type="EC" id="5.6.2.4" evidence="9"/>
<evidence type="ECO:0000256" key="3">
    <source>
        <dbReference type="ARBA" id="ARBA00022801"/>
    </source>
</evidence>
<dbReference type="InterPro" id="IPR014017">
    <property type="entry name" value="DNA_helicase_UvrD-like_C"/>
</dbReference>
<name>A0A8J7A7R0_DESMC</name>
<reference evidence="13" key="1">
    <citation type="submission" date="2020-10" db="EMBL/GenBank/DDBJ databases">
        <authorList>
            <person name="Castelo-Branco R."/>
            <person name="Eusebio N."/>
            <person name="Adriana R."/>
            <person name="Vieira A."/>
            <person name="Brugerolle De Fraissinette N."/>
            <person name="Rezende De Castro R."/>
            <person name="Schneider M.P."/>
            <person name="Vasconcelos V."/>
            <person name="Leao P.N."/>
        </authorList>
    </citation>
    <scope>NUCLEOTIDE SEQUENCE</scope>
    <source>
        <strain evidence="13">LEGE 12446</strain>
    </source>
</reference>
<dbReference type="Pfam" id="PF00580">
    <property type="entry name" value="UvrD-helicase"/>
    <property type="match status" value="1"/>
</dbReference>
<keyword evidence="7" id="KW-0413">Isomerase</keyword>
<evidence type="ECO:0000313" key="13">
    <source>
        <dbReference type="EMBL" id="MBE9026786.1"/>
    </source>
</evidence>
<dbReference type="CDD" id="cd17932">
    <property type="entry name" value="DEXQc_UvrD"/>
    <property type="match status" value="1"/>
</dbReference>
<dbReference type="GO" id="GO:0016787">
    <property type="term" value="F:hydrolase activity"/>
    <property type="evidence" value="ECO:0007669"/>
    <property type="project" value="UniProtKB-UniRule"/>
</dbReference>
<organism evidence="13 14">
    <name type="scientific">Desmonostoc muscorum LEGE 12446</name>
    <dbReference type="NCBI Taxonomy" id="1828758"/>
    <lineage>
        <taxon>Bacteria</taxon>
        <taxon>Bacillati</taxon>
        <taxon>Cyanobacteriota</taxon>
        <taxon>Cyanophyceae</taxon>
        <taxon>Nostocales</taxon>
        <taxon>Nostocaceae</taxon>
        <taxon>Desmonostoc</taxon>
    </lineage>
</organism>
<feature type="domain" description="UvrD-like helicase ATP-binding" evidence="12">
    <location>
        <begin position="18"/>
        <end position="296"/>
    </location>
</feature>
<evidence type="ECO:0000259" key="12">
    <source>
        <dbReference type="PROSITE" id="PS51198"/>
    </source>
</evidence>
<keyword evidence="6" id="KW-0238">DNA-binding</keyword>
<dbReference type="PROSITE" id="PS51198">
    <property type="entry name" value="UVRD_HELICASE_ATP_BIND"/>
    <property type="match status" value="1"/>
</dbReference>
<dbReference type="InterPro" id="IPR000212">
    <property type="entry name" value="DNA_helicase_UvrD/REP"/>
</dbReference>
<evidence type="ECO:0000256" key="10">
    <source>
        <dbReference type="ARBA" id="ARBA00048988"/>
    </source>
</evidence>
<sequence>MLDQSEQNQLFQKLRTLHSGDEKQLEVIFSESKRLIIEAPAGYGKTKTMISKVAYLLATGRIFNPKKILALTYSVNAAYKIKKELSEQLPHLIQVNNSNKLRISEKLFVSNYHGFCRHILKRYGYLLHPNLANLDLLKSVDDSKTEQITELLGISSEKALFFAKYSDAVKSVDKQHLSKLFNSYTDGIIKSFLDKDCISFNGILALTLRLFVNYTELLKFYQGYFPVIIVDEFQDTNILSWTLLKKLVSEESQLVFMGDSLQRIYGFIGAIPNLIVEAEQLFSMDRITLEKNYRFMSNPQMLQLDKNIRLNGENPANPSIIINTEVSVISVNNQLEEGEKIAQKINYLLALEQEKACKIAILVRSGGKNINKIIDLLDSKKVPYFYGLFNEDSPEYLRFHRECSSQFSKQIQSDIRISKGTLNKFYSNVEKSFKDKITPEITSLLNLLEVFLYRILGDYSFLSVEDKLVLIRDTFENKNLKQNMEYVSENTIISTIHGAKGLEWDYVLMPDMEQYSMPNWYGLCGSCNHKSNCNLKVDSINEKKFLEELSVFYVGVTRARKQIFFSASKTRLKADGTPGQANLTCMLKLPGITLVEE</sequence>
<keyword evidence="2 11" id="KW-0547">Nucleotide-binding</keyword>
<evidence type="ECO:0000256" key="2">
    <source>
        <dbReference type="ARBA" id="ARBA00022741"/>
    </source>
</evidence>
<dbReference type="GO" id="GO:0043138">
    <property type="term" value="F:3'-5' DNA helicase activity"/>
    <property type="evidence" value="ECO:0007669"/>
    <property type="project" value="UniProtKB-EC"/>
</dbReference>
<dbReference type="SUPFAM" id="SSF52540">
    <property type="entry name" value="P-loop containing nucleoside triphosphate hydrolases"/>
    <property type="match status" value="1"/>
</dbReference>
<evidence type="ECO:0000256" key="5">
    <source>
        <dbReference type="ARBA" id="ARBA00022840"/>
    </source>
</evidence>
<evidence type="ECO:0000256" key="7">
    <source>
        <dbReference type="ARBA" id="ARBA00023235"/>
    </source>
</evidence>
<dbReference type="GO" id="GO:0000725">
    <property type="term" value="P:recombinational repair"/>
    <property type="evidence" value="ECO:0007669"/>
    <property type="project" value="TreeGrafter"/>
</dbReference>
<keyword evidence="4 11" id="KW-0347">Helicase</keyword>
<comment type="catalytic activity">
    <reaction evidence="10">
        <text>ATP + H2O = ADP + phosphate + H(+)</text>
        <dbReference type="Rhea" id="RHEA:13065"/>
        <dbReference type="ChEBI" id="CHEBI:15377"/>
        <dbReference type="ChEBI" id="CHEBI:15378"/>
        <dbReference type="ChEBI" id="CHEBI:30616"/>
        <dbReference type="ChEBI" id="CHEBI:43474"/>
        <dbReference type="ChEBI" id="CHEBI:456216"/>
        <dbReference type="EC" id="5.6.2.4"/>
    </reaction>
</comment>
<proteinExistence type="inferred from homology"/>
<dbReference type="Gene3D" id="1.10.10.160">
    <property type="match status" value="1"/>
</dbReference>
<evidence type="ECO:0000256" key="9">
    <source>
        <dbReference type="ARBA" id="ARBA00034808"/>
    </source>
</evidence>
<gene>
    <name evidence="13" type="ORF">IQ276_31535</name>
</gene>
<evidence type="ECO:0000256" key="4">
    <source>
        <dbReference type="ARBA" id="ARBA00022806"/>
    </source>
</evidence>
<evidence type="ECO:0000256" key="1">
    <source>
        <dbReference type="ARBA" id="ARBA00009922"/>
    </source>
</evidence>